<dbReference type="InterPro" id="IPR003439">
    <property type="entry name" value="ABC_transporter-like_ATP-bd"/>
</dbReference>
<dbReference type="PROSITE" id="PS00211">
    <property type="entry name" value="ABC_TRANSPORTER_1"/>
    <property type="match status" value="1"/>
</dbReference>
<dbReference type="Gene3D" id="3.40.50.300">
    <property type="entry name" value="P-loop containing nucleotide triphosphate hydrolases"/>
    <property type="match status" value="1"/>
</dbReference>
<keyword evidence="6" id="KW-0029">Amino-acid transport</keyword>
<dbReference type="GO" id="GO:0005524">
    <property type="term" value="F:ATP binding"/>
    <property type="evidence" value="ECO:0007669"/>
    <property type="project" value="UniProtKB-KW"/>
</dbReference>
<organism evidence="8 9">
    <name type="scientific">Thiomonas delicata</name>
    <name type="common">Thiomonas cuprina</name>
    <dbReference type="NCBI Taxonomy" id="364030"/>
    <lineage>
        <taxon>Bacteria</taxon>
        <taxon>Pseudomonadati</taxon>
        <taxon>Pseudomonadota</taxon>
        <taxon>Betaproteobacteria</taxon>
        <taxon>Burkholderiales</taxon>
        <taxon>Thiomonas</taxon>
    </lineage>
</organism>
<keyword evidence="5 8" id="KW-0067">ATP-binding</keyword>
<evidence type="ECO:0000256" key="5">
    <source>
        <dbReference type="ARBA" id="ARBA00022840"/>
    </source>
</evidence>
<dbReference type="GO" id="GO:0016887">
    <property type="term" value="F:ATP hydrolysis activity"/>
    <property type="evidence" value="ECO:0007669"/>
    <property type="project" value="InterPro"/>
</dbReference>
<dbReference type="CDD" id="cd03224">
    <property type="entry name" value="ABC_TM1139_LivF_branched"/>
    <property type="match status" value="1"/>
</dbReference>
<dbReference type="AlphaFoldDB" id="A0A238D8H5"/>
<reference evidence="8 9" key="1">
    <citation type="submission" date="2016-06" db="EMBL/GenBank/DDBJ databases">
        <authorList>
            <person name="Kjaerup R.B."/>
            <person name="Dalgaard T.S."/>
            <person name="Juul-Madsen H.R."/>
        </authorList>
    </citation>
    <scope>NUCLEOTIDE SEQUENCE [LARGE SCALE GENOMIC DNA]</scope>
    <source>
        <strain evidence="8 9">DSM 16361</strain>
    </source>
</reference>
<dbReference type="InterPro" id="IPR052156">
    <property type="entry name" value="BCAA_Transport_ATP-bd_LivF"/>
</dbReference>
<evidence type="ECO:0000256" key="4">
    <source>
        <dbReference type="ARBA" id="ARBA00022741"/>
    </source>
</evidence>
<dbReference type="Proteomes" id="UP000214566">
    <property type="component" value="Unassembled WGS sequence"/>
</dbReference>
<dbReference type="SUPFAM" id="SSF52540">
    <property type="entry name" value="P-loop containing nucleoside triphosphate hydrolases"/>
    <property type="match status" value="1"/>
</dbReference>
<evidence type="ECO:0000259" key="7">
    <source>
        <dbReference type="PROSITE" id="PS50893"/>
    </source>
</evidence>
<dbReference type="InterPro" id="IPR027417">
    <property type="entry name" value="P-loop_NTPase"/>
</dbReference>
<protein>
    <submittedName>
        <fullName evidence="8">Leucine/isoleucine/valine transporter subunit ATP-binding component of ABC superfamily</fullName>
    </submittedName>
</protein>
<accession>A0A238D8H5</accession>
<sequence length="256" mass="27948">MSDGSVGHSMRLLEVENLDVRYGQIQALKGVSLRVEEGEIVTLLGANGAGKTTLMRTISGLLRPRAGHVRFRGEDITRVGADRIVRLGISHAPEGRRVFPTLTVAENLMLGGYTRAPAEAAQSLKQVLLMFPRLEERSRQLAGTLSGGEQQMLAIGRALMAKPRLLLLDEPSLGLAPIIVRDIFRALRQIRQQGMTLLLVEQNARMALKLADRGYVLETGHIALQASARELLESPEVQATYLGRETSSADGARQQP</sequence>
<dbReference type="InterPro" id="IPR017871">
    <property type="entry name" value="ABC_transporter-like_CS"/>
</dbReference>
<keyword evidence="4" id="KW-0547">Nucleotide-binding</keyword>
<dbReference type="EMBL" id="FLMQ01000057">
    <property type="protein sequence ID" value="SBP89555.1"/>
    <property type="molecule type" value="Genomic_DNA"/>
</dbReference>
<dbReference type="RefSeq" id="WP_245845943.1">
    <property type="nucleotide sequence ID" value="NZ_LT592171.1"/>
</dbReference>
<evidence type="ECO:0000313" key="8">
    <source>
        <dbReference type="EMBL" id="SBP89555.1"/>
    </source>
</evidence>
<keyword evidence="3" id="KW-1003">Cell membrane</keyword>
<dbReference type="PANTHER" id="PTHR43820">
    <property type="entry name" value="HIGH-AFFINITY BRANCHED-CHAIN AMINO ACID TRANSPORT ATP-BINDING PROTEIN LIVF"/>
    <property type="match status" value="1"/>
</dbReference>
<evidence type="ECO:0000256" key="6">
    <source>
        <dbReference type="ARBA" id="ARBA00022970"/>
    </source>
</evidence>
<dbReference type="SMART" id="SM00382">
    <property type="entry name" value="AAA"/>
    <property type="match status" value="1"/>
</dbReference>
<dbReference type="Pfam" id="PF00005">
    <property type="entry name" value="ABC_tran"/>
    <property type="match status" value="1"/>
</dbReference>
<dbReference type="GO" id="GO:0015658">
    <property type="term" value="F:branched-chain amino acid transmembrane transporter activity"/>
    <property type="evidence" value="ECO:0007669"/>
    <property type="project" value="InterPro"/>
</dbReference>
<dbReference type="PANTHER" id="PTHR43820:SF4">
    <property type="entry name" value="HIGH-AFFINITY BRANCHED-CHAIN AMINO ACID TRANSPORT ATP-BINDING PROTEIN LIVF"/>
    <property type="match status" value="1"/>
</dbReference>
<comment type="similarity">
    <text evidence="1">Belongs to the ABC transporter superfamily.</text>
</comment>
<evidence type="ECO:0000256" key="2">
    <source>
        <dbReference type="ARBA" id="ARBA00022448"/>
    </source>
</evidence>
<dbReference type="PROSITE" id="PS50893">
    <property type="entry name" value="ABC_TRANSPORTER_2"/>
    <property type="match status" value="1"/>
</dbReference>
<evidence type="ECO:0000256" key="3">
    <source>
        <dbReference type="ARBA" id="ARBA00022475"/>
    </source>
</evidence>
<dbReference type="InterPro" id="IPR003593">
    <property type="entry name" value="AAA+_ATPase"/>
</dbReference>
<gene>
    <name evidence="8" type="primary">livF</name>
    <name evidence="8" type="ORF">THIARS_80079</name>
</gene>
<evidence type="ECO:0000256" key="1">
    <source>
        <dbReference type="ARBA" id="ARBA00005417"/>
    </source>
</evidence>
<name>A0A238D8H5_THIDL</name>
<dbReference type="GO" id="GO:0015807">
    <property type="term" value="P:L-amino acid transport"/>
    <property type="evidence" value="ECO:0007669"/>
    <property type="project" value="TreeGrafter"/>
</dbReference>
<dbReference type="InterPro" id="IPR030660">
    <property type="entry name" value="ABC_branched_ATPase_LivF/BraG"/>
</dbReference>
<keyword evidence="3" id="KW-0472">Membrane</keyword>
<evidence type="ECO:0000313" key="9">
    <source>
        <dbReference type="Proteomes" id="UP000214566"/>
    </source>
</evidence>
<proteinExistence type="inferred from homology"/>
<keyword evidence="2" id="KW-0813">Transport</keyword>
<dbReference type="PIRSF" id="PIRSF039137">
    <property type="entry name" value="ABC_branched_ATPase"/>
    <property type="match status" value="1"/>
</dbReference>
<feature type="domain" description="ABC transporter" evidence="7">
    <location>
        <begin position="13"/>
        <end position="244"/>
    </location>
</feature>
<keyword evidence="9" id="KW-1185">Reference proteome</keyword>